<organism evidence="2 3">
    <name type="scientific">Sphaerobolus stellatus (strain SS14)</name>
    <dbReference type="NCBI Taxonomy" id="990650"/>
    <lineage>
        <taxon>Eukaryota</taxon>
        <taxon>Fungi</taxon>
        <taxon>Dikarya</taxon>
        <taxon>Basidiomycota</taxon>
        <taxon>Agaricomycotina</taxon>
        <taxon>Agaricomycetes</taxon>
        <taxon>Phallomycetidae</taxon>
        <taxon>Geastrales</taxon>
        <taxon>Sphaerobolaceae</taxon>
        <taxon>Sphaerobolus</taxon>
    </lineage>
</organism>
<sequence length="124" mass="14383">MFIHHPITEEELAPFLSDAKMLQVPETEVPHPKLNKYPAPIKTANEMLLVKHEEFVTIILNSNADLMQDYKDQKEEWYSEQKRAIEERWWKEAEDAVKKAAEAAKAAAETNENKEIVSHHGVKF</sequence>
<proteinExistence type="predicted"/>
<dbReference type="Proteomes" id="UP000054279">
    <property type="component" value="Unassembled WGS sequence"/>
</dbReference>
<evidence type="ECO:0000313" key="2">
    <source>
        <dbReference type="EMBL" id="KIJ40467.1"/>
    </source>
</evidence>
<evidence type="ECO:0000256" key="1">
    <source>
        <dbReference type="SAM" id="MobiDB-lite"/>
    </source>
</evidence>
<dbReference type="AlphaFoldDB" id="A0A0C9VGC5"/>
<keyword evidence="3" id="KW-1185">Reference proteome</keyword>
<accession>A0A0C9VGC5</accession>
<reference evidence="2 3" key="1">
    <citation type="submission" date="2014-06" db="EMBL/GenBank/DDBJ databases">
        <title>Evolutionary Origins and Diversification of the Mycorrhizal Mutualists.</title>
        <authorList>
            <consortium name="DOE Joint Genome Institute"/>
            <consortium name="Mycorrhizal Genomics Consortium"/>
            <person name="Kohler A."/>
            <person name="Kuo A."/>
            <person name="Nagy L.G."/>
            <person name="Floudas D."/>
            <person name="Copeland A."/>
            <person name="Barry K.W."/>
            <person name="Cichocki N."/>
            <person name="Veneault-Fourrey C."/>
            <person name="LaButti K."/>
            <person name="Lindquist E.A."/>
            <person name="Lipzen A."/>
            <person name="Lundell T."/>
            <person name="Morin E."/>
            <person name="Murat C."/>
            <person name="Riley R."/>
            <person name="Ohm R."/>
            <person name="Sun H."/>
            <person name="Tunlid A."/>
            <person name="Henrissat B."/>
            <person name="Grigoriev I.V."/>
            <person name="Hibbett D.S."/>
            <person name="Martin F."/>
        </authorList>
    </citation>
    <scope>NUCLEOTIDE SEQUENCE [LARGE SCALE GENOMIC DNA]</scope>
    <source>
        <strain evidence="2 3">SS14</strain>
    </source>
</reference>
<dbReference type="HOGENOM" id="CLU_2005388_0_0_1"/>
<name>A0A0C9VGC5_SPHS4</name>
<evidence type="ECO:0000313" key="3">
    <source>
        <dbReference type="Proteomes" id="UP000054279"/>
    </source>
</evidence>
<gene>
    <name evidence="2" type="ORF">M422DRAFT_256723</name>
</gene>
<protein>
    <submittedName>
        <fullName evidence="2">Uncharacterized protein</fullName>
    </submittedName>
</protein>
<feature type="region of interest" description="Disordered" evidence="1">
    <location>
        <begin position="104"/>
        <end position="124"/>
    </location>
</feature>
<dbReference type="EMBL" id="KN837144">
    <property type="protein sequence ID" value="KIJ40467.1"/>
    <property type="molecule type" value="Genomic_DNA"/>
</dbReference>